<dbReference type="AlphaFoldDB" id="A0A953LAF0"/>
<dbReference type="PANTHER" id="PTHR36529:SF1">
    <property type="entry name" value="GLYCOSYLTRANSFERASE"/>
    <property type="match status" value="1"/>
</dbReference>
<protein>
    <submittedName>
        <fullName evidence="1">TIGR04282 family arsenosugar biosynthesis glycosyltransferase</fullName>
    </submittedName>
</protein>
<reference evidence="1" key="1">
    <citation type="submission" date="2021-06" db="EMBL/GenBank/DDBJ databases">
        <title>44 bacteria genomes isolated from Dapeng, Shenzhen.</title>
        <authorList>
            <person name="Zheng W."/>
            <person name="Yu S."/>
            <person name="Huang Y."/>
        </authorList>
    </citation>
    <scope>NUCLEOTIDE SEQUENCE</scope>
    <source>
        <strain evidence="1">DP5N28-2</strain>
    </source>
</reference>
<gene>
    <name evidence="1" type="ORF">KUV50_05190</name>
</gene>
<comment type="caution">
    <text evidence="1">The sequence shown here is derived from an EMBL/GenBank/DDBJ whole genome shotgun (WGS) entry which is preliminary data.</text>
</comment>
<name>A0A953LAF0_9BACT</name>
<accession>A0A953LAF0</accession>
<dbReference type="SUPFAM" id="SSF53448">
    <property type="entry name" value="Nucleotide-diphospho-sugar transferases"/>
    <property type="match status" value="1"/>
</dbReference>
<dbReference type="Pfam" id="PF09837">
    <property type="entry name" value="DUF2064"/>
    <property type="match status" value="1"/>
</dbReference>
<dbReference type="RefSeq" id="WP_222579040.1">
    <property type="nucleotide sequence ID" value="NZ_JAHVHU010000005.1"/>
</dbReference>
<dbReference type="InterPro" id="IPR018641">
    <property type="entry name" value="Trfase_1_rSAM/seldom-assoc"/>
</dbReference>
<dbReference type="NCBIfam" id="TIGR04282">
    <property type="entry name" value="glyco_like_cofC"/>
    <property type="match status" value="1"/>
</dbReference>
<dbReference type="Gene3D" id="3.90.550.10">
    <property type="entry name" value="Spore Coat Polysaccharide Biosynthesis Protein SpsA, Chain A"/>
    <property type="match status" value="1"/>
</dbReference>
<organism evidence="1 2">
    <name type="scientific">Membranihabitans marinus</name>
    <dbReference type="NCBI Taxonomy" id="1227546"/>
    <lineage>
        <taxon>Bacteria</taxon>
        <taxon>Pseudomonadati</taxon>
        <taxon>Bacteroidota</taxon>
        <taxon>Saprospiria</taxon>
        <taxon>Saprospirales</taxon>
        <taxon>Saprospiraceae</taxon>
        <taxon>Membranihabitans</taxon>
    </lineage>
</organism>
<dbReference type="EMBL" id="JAHVHU010000005">
    <property type="protein sequence ID" value="MBY5957521.1"/>
    <property type="molecule type" value="Genomic_DNA"/>
</dbReference>
<evidence type="ECO:0000313" key="2">
    <source>
        <dbReference type="Proteomes" id="UP000753961"/>
    </source>
</evidence>
<evidence type="ECO:0000313" key="1">
    <source>
        <dbReference type="EMBL" id="MBY5957521.1"/>
    </source>
</evidence>
<keyword evidence="2" id="KW-1185">Reference proteome</keyword>
<dbReference type="InterPro" id="IPR029044">
    <property type="entry name" value="Nucleotide-diphossugar_trans"/>
</dbReference>
<dbReference type="Proteomes" id="UP000753961">
    <property type="component" value="Unassembled WGS sequence"/>
</dbReference>
<dbReference type="PANTHER" id="PTHR36529">
    <property type="entry name" value="SLL1095 PROTEIN"/>
    <property type="match status" value="1"/>
</dbReference>
<proteinExistence type="predicted"/>
<sequence>MKGLAFIVFIKNFQLGRVKTRIAASLGQQKALEIYYTLAKFTVEELKKTGLPVYFYFSEYTDEDFLEGQGIKLDSDLYHAKVQTPDDLGTRMADAFAEVLLQHSGALLLGTDCPYFTASQMIRAMKKLDHPEADIVLGPAKDGGYYGLGMKTSHDVFSEVSWSTEFVFSQTMQKIRNANLRHMLLPMLNDLDHAEDWAEFTMSPMADYFWEVIRSSSSANDSIAGV</sequence>